<evidence type="ECO:0000256" key="3">
    <source>
        <dbReference type="ARBA" id="ARBA00022547"/>
    </source>
</evidence>
<dbReference type="EMBL" id="JAAKDE010000017">
    <property type="protein sequence ID" value="MBA2133655.1"/>
    <property type="molecule type" value="Genomic_DNA"/>
</dbReference>
<comment type="caution">
    <text evidence="15">The sequence shown here is derived from an EMBL/GenBank/DDBJ whole genome shotgun (WGS) entry which is preliminary data.</text>
</comment>
<dbReference type="AlphaFoldDB" id="A0A8J6LJA1"/>
<keyword evidence="14" id="KW-0175">Coiled coil</keyword>
<evidence type="ECO:0000256" key="10">
    <source>
        <dbReference type="ARBA" id="ARBA00025198"/>
    </source>
</evidence>
<keyword evidence="12" id="KW-1003">Cell membrane</keyword>
<evidence type="ECO:0000256" key="13">
    <source>
        <dbReference type="RuleBase" id="RU003848"/>
    </source>
</evidence>
<evidence type="ECO:0000256" key="6">
    <source>
        <dbReference type="ARBA" id="ARBA00022989"/>
    </source>
</evidence>
<dbReference type="PANTHER" id="PTHR33445:SF2">
    <property type="entry name" value="ATP SYNTHASE SUBUNIT B', CHLOROPLASTIC"/>
    <property type="match status" value="1"/>
</dbReference>
<dbReference type="GO" id="GO:0046961">
    <property type="term" value="F:proton-transporting ATPase activity, rotational mechanism"/>
    <property type="evidence" value="ECO:0007669"/>
    <property type="project" value="TreeGrafter"/>
</dbReference>
<gene>
    <name evidence="12 15" type="primary">atpF</name>
    <name evidence="15" type="ORF">G5B42_08915</name>
</gene>
<sequence length="171" mass="20362">MMEIRIVDLLLTIFNFFILMGLLYLVLYRPVLNLLSAREAKIKRENEELARLRKEAEELKSHWEAKNQELACERRRILEEARQQGLKEKEELIRQAREDALQIIARARLEVQRERNRLWEELWEEIVGIIITIATKVVGEEFNEEKQREKVRAFIKNLDAKAIGELTNEAH</sequence>
<evidence type="ECO:0000256" key="2">
    <source>
        <dbReference type="ARBA" id="ARBA00022448"/>
    </source>
</evidence>
<keyword evidence="7 12" id="KW-0406">Ion transport</keyword>
<keyword evidence="3 12" id="KW-0138">CF(0)</keyword>
<dbReference type="Proteomes" id="UP000657177">
    <property type="component" value="Unassembled WGS sequence"/>
</dbReference>
<dbReference type="PANTHER" id="PTHR33445">
    <property type="entry name" value="ATP SYNTHASE SUBUNIT B', CHLOROPLASTIC"/>
    <property type="match status" value="1"/>
</dbReference>
<dbReference type="CDD" id="cd06503">
    <property type="entry name" value="ATP-synt_Fo_b"/>
    <property type="match status" value="1"/>
</dbReference>
<dbReference type="InterPro" id="IPR028987">
    <property type="entry name" value="ATP_synth_B-like_membr_sf"/>
</dbReference>
<evidence type="ECO:0000256" key="11">
    <source>
        <dbReference type="ARBA" id="ARBA00037847"/>
    </source>
</evidence>
<dbReference type="GO" id="GO:0015628">
    <property type="term" value="P:protein secretion by the type II secretion system"/>
    <property type="evidence" value="ECO:0007669"/>
    <property type="project" value="InterPro"/>
</dbReference>
<feature type="transmembrane region" description="Helical" evidence="12">
    <location>
        <begin position="6"/>
        <end position="28"/>
    </location>
</feature>
<keyword evidence="8 12" id="KW-0472">Membrane</keyword>
<feature type="coiled-coil region" evidence="14">
    <location>
        <begin position="32"/>
        <end position="117"/>
    </location>
</feature>
<evidence type="ECO:0000256" key="8">
    <source>
        <dbReference type="ARBA" id="ARBA00023136"/>
    </source>
</evidence>
<evidence type="ECO:0000313" key="15">
    <source>
        <dbReference type="EMBL" id="MBA2133655.1"/>
    </source>
</evidence>
<dbReference type="RefSeq" id="WP_181340124.1">
    <property type="nucleotide sequence ID" value="NZ_JAAKDE010000017.1"/>
</dbReference>
<dbReference type="GO" id="GO:0015627">
    <property type="term" value="C:type II protein secretion system complex"/>
    <property type="evidence" value="ECO:0007669"/>
    <property type="project" value="InterPro"/>
</dbReference>
<dbReference type="GO" id="GO:0005886">
    <property type="term" value="C:plasma membrane"/>
    <property type="evidence" value="ECO:0007669"/>
    <property type="project" value="UniProtKB-SubCell"/>
</dbReference>
<dbReference type="InterPro" id="IPR005864">
    <property type="entry name" value="ATP_synth_F0_bsu_bac"/>
</dbReference>
<keyword evidence="5 12" id="KW-0375">Hydrogen ion transport</keyword>
<evidence type="ECO:0000256" key="1">
    <source>
        <dbReference type="ARBA" id="ARBA00005513"/>
    </source>
</evidence>
<dbReference type="GO" id="GO:0012505">
    <property type="term" value="C:endomembrane system"/>
    <property type="evidence" value="ECO:0007669"/>
    <property type="project" value="UniProtKB-SubCell"/>
</dbReference>
<comment type="function">
    <text evidence="10 12">F(1)F(0) ATP synthase produces ATP from ADP in the presence of a proton or sodium gradient. F-type ATPases consist of two structural domains, F(1) containing the extramembraneous catalytic core and F(0) containing the membrane proton channel, linked together by a central stalk and a peripheral stalk. During catalysis, ATP synthesis in the catalytic domain of F(1) is coupled via a rotary mechanism of the central stalk subunits to proton translocation.</text>
</comment>
<dbReference type="HAMAP" id="MF_01398">
    <property type="entry name" value="ATP_synth_b_bprime"/>
    <property type="match status" value="1"/>
</dbReference>
<keyword evidence="6 12" id="KW-1133">Transmembrane helix</keyword>
<keyword evidence="2 12" id="KW-0813">Transport</keyword>
<proteinExistence type="inferred from homology"/>
<comment type="subcellular location">
    <subcellularLocation>
        <location evidence="12">Cell membrane</location>
        <topology evidence="12">Single-pass membrane protein</topology>
    </subcellularLocation>
    <subcellularLocation>
        <location evidence="11">Endomembrane system</location>
        <topology evidence="11">Single-pass membrane protein</topology>
    </subcellularLocation>
</comment>
<dbReference type="InterPro" id="IPR002146">
    <property type="entry name" value="ATP_synth_b/b'su_bac/chlpt"/>
</dbReference>
<dbReference type="GO" id="GO:0045259">
    <property type="term" value="C:proton-transporting ATP synthase complex"/>
    <property type="evidence" value="ECO:0007669"/>
    <property type="project" value="UniProtKB-KW"/>
</dbReference>
<evidence type="ECO:0000256" key="5">
    <source>
        <dbReference type="ARBA" id="ARBA00022781"/>
    </source>
</evidence>
<comment type="function">
    <text evidence="12">Component of the F(0) channel, it forms part of the peripheral stalk, linking F(1) to F(0).</text>
</comment>
<keyword evidence="9 12" id="KW-0066">ATP synthesis</keyword>
<evidence type="ECO:0000256" key="14">
    <source>
        <dbReference type="SAM" id="Coils"/>
    </source>
</evidence>
<evidence type="ECO:0000256" key="4">
    <source>
        <dbReference type="ARBA" id="ARBA00022692"/>
    </source>
</evidence>
<evidence type="ECO:0000256" key="7">
    <source>
        <dbReference type="ARBA" id="ARBA00023065"/>
    </source>
</evidence>
<accession>A0A8J6LJA1</accession>
<protein>
    <recommendedName>
        <fullName evidence="12">ATP synthase subunit b</fullName>
    </recommendedName>
    <alternativeName>
        <fullName evidence="12">ATP synthase F(0) sector subunit b</fullName>
    </alternativeName>
    <alternativeName>
        <fullName evidence="12">ATPase subunit I</fullName>
    </alternativeName>
    <alternativeName>
        <fullName evidence="12">F-type ATPase subunit b</fullName>
        <shortName evidence="12">F-ATPase subunit b</shortName>
    </alternativeName>
</protein>
<evidence type="ECO:0000256" key="12">
    <source>
        <dbReference type="HAMAP-Rule" id="MF_01398"/>
    </source>
</evidence>
<reference evidence="15" key="1">
    <citation type="submission" date="2020-06" db="EMBL/GenBank/DDBJ databases">
        <title>Novel chitinolytic bacterium.</title>
        <authorList>
            <person name="Ungkulpasvich U."/>
            <person name="Kosugi A."/>
            <person name="Uke A."/>
        </authorList>
    </citation>
    <scope>NUCLEOTIDE SEQUENCE</scope>
    <source>
        <strain evidence="15">UUS1-1</strain>
    </source>
</reference>
<dbReference type="GO" id="GO:0046933">
    <property type="term" value="F:proton-transporting ATP synthase activity, rotational mechanism"/>
    <property type="evidence" value="ECO:0007669"/>
    <property type="project" value="UniProtKB-UniRule"/>
</dbReference>
<dbReference type="Pfam" id="PF00430">
    <property type="entry name" value="ATP-synt_B"/>
    <property type="match status" value="1"/>
</dbReference>
<dbReference type="SUPFAM" id="SSF81573">
    <property type="entry name" value="F1F0 ATP synthase subunit B, membrane domain"/>
    <property type="match status" value="1"/>
</dbReference>
<name>A0A8J6LJA1_9FIRM</name>
<keyword evidence="4 12" id="KW-0812">Transmembrane</keyword>
<evidence type="ECO:0000256" key="9">
    <source>
        <dbReference type="ARBA" id="ARBA00023310"/>
    </source>
</evidence>
<comment type="subunit">
    <text evidence="12">F-type ATPases have 2 components, F(1) - the catalytic core - and F(0) - the membrane proton channel. F(1) has five subunits: alpha(3), beta(3), gamma(1), delta(1), epsilon(1). F(0) has three main subunits: a(1), b(2) and c(10-14). The alpha and beta chains form an alternating ring which encloses part of the gamma chain. F(1) is attached to F(0) by a central stalk formed by the gamma and epsilon chains, while a peripheral stalk is formed by the delta and b chains.</text>
</comment>
<comment type="similarity">
    <text evidence="1 12 13">Belongs to the ATPase B chain family.</text>
</comment>
<dbReference type="InterPro" id="IPR050059">
    <property type="entry name" value="ATP_synthase_B_chain"/>
</dbReference>
<organism evidence="15 16">
    <name type="scientific">Capillibacterium thermochitinicola</name>
    <dbReference type="NCBI Taxonomy" id="2699427"/>
    <lineage>
        <taxon>Bacteria</taxon>
        <taxon>Bacillati</taxon>
        <taxon>Bacillota</taxon>
        <taxon>Capillibacterium</taxon>
    </lineage>
</organism>
<keyword evidence="16" id="KW-1185">Reference proteome</keyword>
<evidence type="ECO:0000313" key="16">
    <source>
        <dbReference type="Proteomes" id="UP000657177"/>
    </source>
</evidence>
<dbReference type="NCBIfam" id="TIGR01144">
    <property type="entry name" value="ATP_synt_b"/>
    <property type="match status" value="1"/>
</dbReference>